<protein>
    <submittedName>
        <fullName evidence="11">M13 family metallopeptidase</fullName>
    </submittedName>
</protein>
<dbReference type="GO" id="GO:0016485">
    <property type="term" value="P:protein processing"/>
    <property type="evidence" value="ECO:0007669"/>
    <property type="project" value="TreeGrafter"/>
</dbReference>
<dbReference type="CDD" id="cd08662">
    <property type="entry name" value="M13"/>
    <property type="match status" value="1"/>
</dbReference>
<dbReference type="GO" id="GO:0046872">
    <property type="term" value="F:metal ion binding"/>
    <property type="evidence" value="ECO:0007669"/>
    <property type="project" value="UniProtKB-KW"/>
</dbReference>
<comment type="cofactor">
    <cofactor evidence="1">
        <name>Zn(2+)</name>
        <dbReference type="ChEBI" id="CHEBI:29105"/>
    </cofactor>
</comment>
<comment type="similarity">
    <text evidence="2">Belongs to the peptidase M13 family.</text>
</comment>
<feature type="domain" description="Peptidase M13 C-terminal" evidence="9">
    <location>
        <begin position="514"/>
        <end position="714"/>
    </location>
</feature>
<dbReference type="InterPro" id="IPR042089">
    <property type="entry name" value="Peptidase_M13_dom_2"/>
</dbReference>
<dbReference type="InterPro" id="IPR000718">
    <property type="entry name" value="Peptidase_M13"/>
</dbReference>
<name>A0A4Y6U8J1_9PROT</name>
<keyword evidence="6" id="KW-0862">Zinc</keyword>
<keyword evidence="4" id="KW-0479">Metal-binding</keyword>
<dbReference type="Pfam" id="PF05649">
    <property type="entry name" value="Peptidase_M13_N"/>
    <property type="match status" value="1"/>
</dbReference>
<dbReference type="InterPro" id="IPR024079">
    <property type="entry name" value="MetalloPept_cat_dom_sf"/>
</dbReference>
<dbReference type="PANTHER" id="PTHR11733">
    <property type="entry name" value="ZINC METALLOPROTEASE FAMILY M13 NEPRILYSIN-RELATED"/>
    <property type="match status" value="1"/>
</dbReference>
<dbReference type="Proteomes" id="UP000318709">
    <property type="component" value="Chromosome"/>
</dbReference>
<dbReference type="InterPro" id="IPR008753">
    <property type="entry name" value="Peptidase_M13_N"/>
</dbReference>
<dbReference type="RefSeq" id="WP_141442530.1">
    <property type="nucleotide sequence ID" value="NZ_CP038231.1"/>
</dbReference>
<keyword evidence="5" id="KW-0378">Hydrolase</keyword>
<evidence type="ECO:0000256" key="2">
    <source>
        <dbReference type="ARBA" id="ARBA00007357"/>
    </source>
</evidence>
<sequence length="718" mass="78635">MCAATRPAPVFRAHRAMARMALTALGLSLAPALATPSVAQAPQHQDAAMTANTTQPANWGFDTAGMDRAVAPGDDFFTYADGTYLKNLQIPADMSSYGPFRALYQESLARQRTLLDDLTKAATPSTSAASSTDAKLARYYSTFMDSARANALGATPLAADLASIRAIRTQPELAQAMGKASQGMGFSTFALGVEQDQRDPERYMLMIDQGMSIGVGGGLSLPDQRYYTDPAMAPVRKAWQGYIAHMLALEGWPEPERYAEAIMALESKLSAVQRPREKTRDATANFNPMTVDELCKAAPDFDWKAFLLAAGVPAKGLGGRVVDVRQPEAIKAMAAVLQATPLPVLQAWLAYQLGNNAAPYLSDAFSKAAFNFNGHTLAGIKQQPARWKRGVSATNNAMGMALGKLYVQHYFPPSAKADITKLAERVKAAFRKRLEGNSWMDAPTRERALRKLDRFAIQVGYPDKWRDYSALEVVTGDSYGNASRAAAFNWHHELDRLDKPVDRSEWFMTPQTVNAYNDPTMNEIVFPAAILQPPFYDPKGDGAVNYGGIGGVIGHEMSHGFDDQGRHYDEHGRLRDWWSPASAKAFEALAKRLGQQYDAVEVLPGLHVNGSMTMGENIADLGGLNLALQAWKDQEGPQADAKAHGFTGRQRVFLGWAQVWREKQTPEALKAQVLSNEHAPAVARVNMPVHNIGDWYDVFSVQPGQKLWLAPDGRVQIW</sequence>
<keyword evidence="3" id="KW-0645">Protease</keyword>
<dbReference type="GO" id="GO:0004222">
    <property type="term" value="F:metalloendopeptidase activity"/>
    <property type="evidence" value="ECO:0007669"/>
    <property type="project" value="InterPro"/>
</dbReference>
<gene>
    <name evidence="11" type="ORF">E3E12_00210</name>
</gene>
<feature type="signal peptide" evidence="8">
    <location>
        <begin position="1"/>
        <end position="41"/>
    </location>
</feature>
<accession>A0A4Y6U8J1</accession>
<dbReference type="KEGG" id="swf:E3E12_00210"/>
<keyword evidence="12" id="KW-1185">Reference proteome</keyword>
<dbReference type="Pfam" id="PF01431">
    <property type="entry name" value="Peptidase_M13"/>
    <property type="match status" value="1"/>
</dbReference>
<reference evidence="11 12" key="1">
    <citation type="submission" date="2019-03" db="EMBL/GenBank/DDBJ databases">
        <title>The complete genome sequence of Swingsia_sp. F3b2 LMG30590(T).</title>
        <authorList>
            <person name="Chua K.-O."/>
            <person name="Chan K.-G."/>
            <person name="See-Too W.-S."/>
        </authorList>
    </citation>
    <scope>NUCLEOTIDE SEQUENCE [LARGE SCALE GENOMIC DNA]</scope>
    <source>
        <strain evidence="11 12">F3b2</strain>
    </source>
</reference>
<dbReference type="PANTHER" id="PTHR11733:SF167">
    <property type="entry name" value="FI17812P1-RELATED"/>
    <property type="match status" value="1"/>
</dbReference>
<dbReference type="OrthoDB" id="9775677at2"/>
<evidence type="ECO:0000313" key="12">
    <source>
        <dbReference type="Proteomes" id="UP000318709"/>
    </source>
</evidence>
<dbReference type="InterPro" id="IPR018497">
    <property type="entry name" value="Peptidase_M13_C"/>
</dbReference>
<dbReference type="AlphaFoldDB" id="A0A4Y6U8J1"/>
<evidence type="ECO:0000256" key="5">
    <source>
        <dbReference type="ARBA" id="ARBA00022801"/>
    </source>
</evidence>
<evidence type="ECO:0000256" key="8">
    <source>
        <dbReference type="SAM" id="SignalP"/>
    </source>
</evidence>
<dbReference type="Gene3D" id="3.40.390.10">
    <property type="entry name" value="Collagenase (Catalytic Domain)"/>
    <property type="match status" value="1"/>
</dbReference>
<dbReference type="Gene3D" id="1.10.1380.10">
    <property type="entry name" value="Neutral endopeptidase , domain2"/>
    <property type="match status" value="1"/>
</dbReference>
<keyword evidence="8" id="KW-0732">Signal</keyword>
<evidence type="ECO:0000256" key="7">
    <source>
        <dbReference type="ARBA" id="ARBA00023049"/>
    </source>
</evidence>
<evidence type="ECO:0000256" key="3">
    <source>
        <dbReference type="ARBA" id="ARBA00022670"/>
    </source>
</evidence>
<evidence type="ECO:0000256" key="4">
    <source>
        <dbReference type="ARBA" id="ARBA00022723"/>
    </source>
</evidence>
<evidence type="ECO:0000313" key="11">
    <source>
        <dbReference type="EMBL" id="QDH12888.1"/>
    </source>
</evidence>
<evidence type="ECO:0000259" key="10">
    <source>
        <dbReference type="Pfam" id="PF05649"/>
    </source>
</evidence>
<evidence type="ECO:0000256" key="1">
    <source>
        <dbReference type="ARBA" id="ARBA00001947"/>
    </source>
</evidence>
<feature type="chain" id="PRO_5021478519" evidence="8">
    <location>
        <begin position="42"/>
        <end position="718"/>
    </location>
</feature>
<dbReference type="GO" id="GO:0005886">
    <property type="term" value="C:plasma membrane"/>
    <property type="evidence" value="ECO:0007669"/>
    <property type="project" value="TreeGrafter"/>
</dbReference>
<dbReference type="PROSITE" id="PS51885">
    <property type="entry name" value="NEPRILYSIN"/>
    <property type="match status" value="1"/>
</dbReference>
<evidence type="ECO:0000256" key="6">
    <source>
        <dbReference type="ARBA" id="ARBA00022833"/>
    </source>
</evidence>
<dbReference type="PRINTS" id="PR00786">
    <property type="entry name" value="NEPRILYSIN"/>
</dbReference>
<evidence type="ECO:0000259" key="9">
    <source>
        <dbReference type="Pfam" id="PF01431"/>
    </source>
</evidence>
<keyword evidence="7" id="KW-0482">Metalloprotease</keyword>
<dbReference type="EMBL" id="CP038231">
    <property type="protein sequence ID" value="QDH12888.1"/>
    <property type="molecule type" value="Genomic_DNA"/>
</dbReference>
<proteinExistence type="inferred from homology"/>
<feature type="domain" description="Peptidase M13 N-terminal" evidence="10">
    <location>
        <begin position="72"/>
        <end position="462"/>
    </location>
</feature>
<organism evidence="11 12">
    <name type="scientific">Formicincola oecophyllae</name>
    <dbReference type="NCBI Taxonomy" id="2558361"/>
    <lineage>
        <taxon>Bacteria</taxon>
        <taxon>Pseudomonadati</taxon>
        <taxon>Pseudomonadota</taxon>
        <taxon>Alphaproteobacteria</taxon>
        <taxon>Acetobacterales</taxon>
        <taxon>Acetobacteraceae</taxon>
        <taxon>Formicincola</taxon>
    </lineage>
</organism>
<dbReference type="SUPFAM" id="SSF55486">
    <property type="entry name" value="Metalloproteases ('zincins'), catalytic domain"/>
    <property type="match status" value="1"/>
</dbReference>